<dbReference type="InterPro" id="IPR010998">
    <property type="entry name" value="Integrase_recombinase_N"/>
</dbReference>
<dbReference type="PROSITE" id="PS51898">
    <property type="entry name" value="TYR_RECOMBINASE"/>
    <property type="match status" value="1"/>
</dbReference>
<evidence type="ECO:0000256" key="9">
    <source>
        <dbReference type="ARBA" id="ARBA00023306"/>
    </source>
</evidence>
<evidence type="ECO:0000256" key="6">
    <source>
        <dbReference type="ARBA" id="ARBA00022908"/>
    </source>
</evidence>
<dbReference type="GO" id="GO:0006313">
    <property type="term" value="P:DNA transposition"/>
    <property type="evidence" value="ECO:0007669"/>
    <property type="project" value="UniProtKB-UniRule"/>
</dbReference>
<evidence type="ECO:0000259" key="11">
    <source>
        <dbReference type="PROSITE" id="PS51898"/>
    </source>
</evidence>
<dbReference type="PROSITE" id="PS51900">
    <property type="entry name" value="CB"/>
    <property type="match status" value="1"/>
</dbReference>
<evidence type="ECO:0000256" key="8">
    <source>
        <dbReference type="ARBA" id="ARBA00023172"/>
    </source>
</evidence>
<dbReference type="InterPro" id="IPR002104">
    <property type="entry name" value="Integrase_catalytic"/>
</dbReference>
<feature type="domain" description="Core-binding (CB)" evidence="12">
    <location>
        <begin position="1"/>
        <end position="86"/>
    </location>
</feature>
<evidence type="ECO:0000256" key="1">
    <source>
        <dbReference type="ARBA" id="ARBA00004496"/>
    </source>
</evidence>
<dbReference type="InterPro" id="IPR050090">
    <property type="entry name" value="Tyrosine_recombinase_XerCD"/>
</dbReference>
<comment type="function">
    <text evidence="10">Site-specific tyrosine recombinase, which acts by catalyzing the cutting and rejoining of the recombining DNA molecules. The XerC-XerD complex is essential to convert dimers of the bacterial chromosome into monomers to permit their segregation at cell division. It also contributes to the segregational stability of plasmids.</text>
</comment>
<keyword evidence="4 10" id="KW-0132">Cell division</keyword>
<keyword evidence="8 10" id="KW-0233">DNA recombination</keyword>
<evidence type="ECO:0000256" key="2">
    <source>
        <dbReference type="ARBA" id="ARBA00010450"/>
    </source>
</evidence>
<proteinExistence type="inferred from homology"/>
<keyword evidence="9 10" id="KW-0131">Cell cycle</keyword>
<feature type="active site" evidence="10">
    <location>
        <position position="246"/>
    </location>
</feature>
<feature type="active site" evidence="10">
    <location>
        <position position="147"/>
    </location>
</feature>
<dbReference type="PANTHER" id="PTHR30349:SF81">
    <property type="entry name" value="TYROSINE RECOMBINASE XERC"/>
    <property type="match status" value="1"/>
</dbReference>
<comment type="similarity">
    <text evidence="2">Belongs to the 'phage' integrase family. XerD subfamily.</text>
</comment>
<comment type="subcellular location">
    <subcellularLocation>
        <location evidence="1 10">Cytoplasm</location>
    </subcellularLocation>
</comment>
<reference evidence="13 15" key="1">
    <citation type="submission" date="2018-06" db="EMBL/GenBank/DDBJ databases">
        <authorList>
            <consortium name="Pathogen Informatics"/>
            <person name="Doyle S."/>
        </authorList>
    </citation>
    <scope>NUCLEOTIDE SEQUENCE [LARGE SCALE GENOMIC DNA]</scope>
    <source>
        <strain evidence="13 15">NCTC11545</strain>
    </source>
</reference>
<gene>
    <name evidence="13" type="primary">xerD</name>
    <name evidence="10" type="synonym">xerC</name>
    <name evidence="14" type="ORF">NCTC11458_00711</name>
    <name evidence="13" type="ORF">NCTC11545_01585</name>
</gene>
<reference evidence="14 16" key="2">
    <citation type="submission" date="2018-11" db="EMBL/GenBank/DDBJ databases">
        <authorList>
            <consortium name="Pathogen Informatics"/>
        </authorList>
    </citation>
    <scope>NUCLEOTIDE SEQUENCE [LARGE SCALE GENOMIC DNA]</scope>
    <source>
        <strain evidence="14 16">NCTC11458</strain>
    </source>
</reference>
<dbReference type="GO" id="GO:0007059">
    <property type="term" value="P:chromosome segregation"/>
    <property type="evidence" value="ECO:0007669"/>
    <property type="project" value="UniProtKB-UniRule"/>
</dbReference>
<dbReference type="Proteomes" id="UP000276733">
    <property type="component" value="Unassembled WGS sequence"/>
</dbReference>
<dbReference type="HAMAP" id="MF_01808">
    <property type="entry name" value="Recomb_XerC_XerD"/>
    <property type="match status" value="1"/>
</dbReference>
<evidence type="ECO:0000256" key="3">
    <source>
        <dbReference type="ARBA" id="ARBA00022490"/>
    </source>
</evidence>
<dbReference type="RefSeq" id="WP_009410370.1">
    <property type="nucleotide sequence ID" value="NZ_JAYKBT010000025.1"/>
</dbReference>
<evidence type="ECO:0000259" key="12">
    <source>
        <dbReference type="PROSITE" id="PS51900"/>
    </source>
</evidence>
<comment type="subunit">
    <text evidence="10">Forms a cyclic heterotetrameric complex composed of two molecules of XerC and two molecules of XerD.</text>
</comment>
<keyword evidence="7 10" id="KW-0238">DNA-binding</keyword>
<dbReference type="Gene3D" id="1.10.150.130">
    <property type="match status" value="1"/>
</dbReference>
<dbReference type="EMBL" id="UYIQ01000001">
    <property type="protein sequence ID" value="VDG81424.1"/>
    <property type="molecule type" value="Genomic_DNA"/>
</dbReference>
<keyword evidence="6 10" id="KW-0229">DNA integration</keyword>
<dbReference type="InterPro" id="IPR023009">
    <property type="entry name" value="Tyrosine_recombinase_XerC/XerD"/>
</dbReference>
<dbReference type="Pfam" id="PF00589">
    <property type="entry name" value="Phage_integrase"/>
    <property type="match status" value="1"/>
</dbReference>
<dbReference type="EMBL" id="UAVS01000005">
    <property type="protein sequence ID" value="SQA94201.1"/>
    <property type="molecule type" value="Genomic_DNA"/>
</dbReference>
<dbReference type="CDD" id="cd00798">
    <property type="entry name" value="INT_XerDC_C"/>
    <property type="match status" value="1"/>
</dbReference>
<evidence type="ECO:0000256" key="4">
    <source>
        <dbReference type="ARBA" id="ARBA00022618"/>
    </source>
</evidence>
<evidence type="ECO:0000256" key="7">
    <source>
        <dbReference type="ARBA" id="ARBA00023125"/>
    </source>
</evidence>
<organism evidence="13 15">
    <name type="scientific">Capnocytophaga ochracea</name>
    <dbReference type="NCBI Taxonomy" id="1018"/>
    <lineage>
        <taxon>Bacteria</taxon>
        <taxon>Pseudomonadati</taxon>
        <taxon>Bacteroidota</taxon>
        <taxon>Flavobacteriia</taxon>
        <taxon>Flavobacteriales</taxon>
        <taxon>Flavobacteriaceae</taxon>
        <taxon>Capnocytophaga</taxon>
    </lineage>
</organism>
<name>A0A2X2SWY3_CAPOC</name>
<keyword evidence="3 10" id="KW-0963">Cytoplasm</keyword>
<dbReference type="InterPro" id="IPR011932">
    <property type="entry name" value="Recomb_XerD"/>
</dbReference>
<accession>A0A2X2SWY3</accession>
<dbReference type="SUPFAM" id="SSF56349">
    <property type="entry name" value="DNA breaking-rejoining enzymes"/>
    <property type="match status" value="1"/>
</dbReference>
<dbReference type="AlphaFoldDB" id="A0A2X2SWY3"/>
<dbReference type="PANTHER" id="PTHR30349">
    <property type="entry name" value="PHAGE INTEGRASE-RELATED"/>
    <property type="match status" value="1"/>
</dbReference>
<evidence type="ECO:0000313" key="16">
    <source>
        <dbReference type="Proteomes" id="UP000276733"/>
    </source>
</evidence>
<feature type="active site" evidence="10">
    <location>
        <position position="269"/>
    </location>
</feature>
<dbReference type="InterPro" id="IPR013762">
    <property type="entry name" value="Integrase-like_cat_sf"/>
</dbReference>
<comment type="similarity">
    <text evidence="10">Belongs to the 'phage' integrase family. XerC subfamily.</text>
</comment>
<dbReference type="GO" id="GO:0051301">
    <property type="term" value="P:cell division"/>
    <property type="evidence" value="ECO:0007669"/>
    <property type="project" value="UniProtKB-KW"/>
</dbReference>
<dbReference type="Gene3D" id="1.10.443.10">
    <property type="entry name" value="Intergrase catalytic core"/>
    <property type="match status" value="1"/>
</dbReference>
<dbReference type="Pfam" id="PF02899">
    <property type="entry name" value="Phage_int_SAM_1"/>
    <property type="match status" value="1"/>
</dbReference>
<dbReference type="GO" id="GO:0009037">
    <property type="term" value="F:tyrosine-based site-specific recombinase activity"/>
    <property type="evidence" value="ECO:0007669"/>
    <property type="project" value="UniProtKB-UniRule"/>
</dbReference>
<sequence length="303" mass="35194">MWRKVNTDYQNYLRLQRGLSQNTVVSYGLDIEKLIGYLEKYNITEPPDTIQVDTLRQFVYEVSKELNARSQARLISALKSFFKFMISEKGREDFPMSLIDSPKIGVKLPDTLSLKEIDAMLASIDLSTDEGHRNKAIIETLYGCGLRVSELVSLRLSDLFFEEDFIRVMGKGSKQRLVPIESYTQKQINNYINNQRKQLKIAKGHEDYVFLNRRGKQLTRAMIFTIVRQVAENIGLQKTISPHTFRHSFATHLLENGANLRAIQMMLGHENITTTEIYVHVEKSYLREALVKYHPRHKMNFTQ</sequence>
<dbReference type="InterPro" id="IPR011010">
    <property type="entry name" value="DNA_brk_join_enz"/>
</dbReference>
<evidence type="ECO:0000313" key="15">
    <source>
        <dbReference type="Proteomes" id="UP000250169"/>
    </source>
</evidence>
<dbReference type="InterPro" id="IPR004107">
    <property type="entry name" value="Integrase_SAM-like_N"/>
</dbReference>
<dbReference type="GO" id="GO:0003677">
    <property type="term" value="F:DNA binding"/>
    <property type="evidence" value="ECO:0007669"/>
    <property type="project" value="UniProtKB-UniRule"/>
</dbReference>
<protein>
    <recommendedName>
        <fullName evidence="10">Tyrosine recombinase XerC</fullName>
    </recommendedName>
</protein>
<dbReference type="Proteomes" id="UP000250169">
    <property type="component" value="Unassembled WGS sequence"/>
</dbReference>
<evidence type="ECO:0000313" key="14">
    <source>
        <dbReference type="EMBL" id="VDG81424.1"/>
    </source>
</evidence>
<feature type="domain" description="Tyr recombinase" evidence="11">
    <location>
        <begin position="107"/>
        <end position="291"/>
    </location>
</feature>
<feature type="active site" description="O-(3'-phospho-DNA)-tyrosine intermediate" evidence="10">
    <location>
        <position position="278"/>
    </location>
</feature>
<dbReference type="InterPro" id="IPR044068">
    <property type="entry name" value="CB"/>
</dbReference>
<dbReference type="NCBIfam" id="NF001399">
    <property type="entry name" value="PRK00283.1"/>
    <property type="match status" value="1"/>
</dbReference>
<dbReference type="NCBIfam" id="NF040815">
    <property type="entry name" value="recomb_XerA_Arch"/>
    <property type="match status" value="1"/>
</dbReference>
<dbReference type="NCBIfam" id="TIGR02225">
    <property type="entry name" value="recomb_XerD"/>
    <property type="match status" value="1"/>
</dbReference>
<feature type="active site" evidence="10">
    <location>
        <position position="171"/>
    </location>
</feature>
<evidence type="ECO:0000313" key="13">
    <source>
        <dbReference type="EMBL" id="SQA94201.1"/>
    </source>
</evidence>
<keyword evidence="5 10" id="KW-0159">Chromosome partition</keyword>
<evidence type="ECO:0000256" key="10">
    <source>
        <dbReference type="HAMAP-Rule" id="MF_01808"/>
    </source>
</evidence>
<evidence type="ECO:0000256" key="5">
    <source>
        <dbReference type="ARBA" id="ARBA00022829"/>
    </source>
</evidence>
<feature type="active site" evidence="10">
    <location>
        <position position="243"/>
    </location>
</feature>
<dbReference type="GO" id="GO:0005737">
    <property type="term" value="C:cytoplasm"/>
    <property type="evidence" value="ECO:0007669"/>
    <property type="project" value="UniProtKB-SubCell"/>
</dbReference>